<accession>A0ABD2YRW8</accession>
<evidence type="ECO:0000313" key="3">
    <source>
        <dbReference type="Proteomes" id="UP001630127"/>
    </source>
</evidence>
<feature type="domain" description="RNase H type-1" evidence="1">
    <location>
        <begin position="44"/>
        <end position="104"/>
    </location>
</feature>
<dbReference type="PANTHER" id="PTHR47074:SF11">
    <property type="entry name" value="REVERSE TRANSCRIPTASE-LIKE PROTEIN"/>
    <property type="match status" value="1"/>
</dbReference>
<dbReference type="Pfam" id="PF13456">
    <property type="entry name" value="RVT_3"/>
    <property type="match status" value="1"/>
</dbReference>
<dbReference type="EMBL" id="JBJUIK010000012">
    <property type="protein sequence ID" value="KAL3510119.1"/>
    <property type="molecule type" value="Genomic_DNA"/>
</dbReference>
<sequence length="108" mass="11746">MSMAHCEWLEYYNVSHISSAASVSDSMAVASWERPQSSLLIKLNTDAAVVHRCGKAGIGVVARSSSGHIEGAWAASFNAYSDMKMVEALGFRFAFSRALKRSWTSGRV</sequence>
<gene>
    <name evidence="2" type="ORF">ACH5RR_029520</name>
</gene>
<keyword evidence="3" id="KW-1185">Reference proteome</keyword>
<reference evidence="2 3" key="1">
    <citation type="submission" date="2024-11" db="EMBL/GenBank/DDBJ databases">
        <title>A near-complete genome assembly of Cinchona calisaya.</title>
        <authorList>
            <person name="Lian D.C."/>
            <person name="Zhao X.W."/>
            <person name="Wei L."/>
        </authorList>
    </citation>
    <scope>NUCLEOTIDE SEQUENCE [LARGE SCALE GENOMIC DNA]</scope>
    <source>
        <tissue evidence="2">Nenye</tissue>
    </source>
</reference>
<protein>
    <recommendedName>
        <fullName evidence="1">RNase H type-1 domain-containing protein</fullName>
    </recommendedName>
</protein>
<evidence type="ECO:0000313" key="2">
    <source>
        <dbReference type="EMBL" id="KAL3510119.1"/>
    </source>
</evidence>
<organism evidence="2 3">
    <name type="scientific">Cinchona calisaya</name>
    <dbReference type="NCBI Taxonomy" id="153742"/>
    <lineage>
        <taxon>Eukaryota</taxon>
        <taxon>Viridiplantae</taxon>
        <taxon>Streptophyta</taxon>
        <taxon>Embryophyta</taxon>
        <taxon>Tracheophyta</taxon>
        <taxon>Spermatophyta</taxon>
        <taxon>Magnoliopsida</taxon>
        <taxon>eudicotyledons</taxon>
        <taxon>Gunneridae</taxon>
        <taxon>Pentapetalae</taxon>
        <taxon>asterids</taxon>
        <taxon>lamiids</taxon>
        <taxon>Gentianales</taxon>
        <taxon>Rubiaceae</taxon>
        <taxon>Cinchonoideae</taxon>
        <taxon>Cinchoneae</taxon>
        <taxon>Cinchona</taxon>
    </lineage>
</organism>
<dbReference type="PANTHER" id="PTHR47074">
    <property type="entry name" value="BNAC02G40300D PROTEIN"/>
    <property type="match status" value="1"/>
</dbReference>
<name>A0ABD2YRW8_9GENT</name>
<dbReference type="InterPro" id="IPR052929">
    <property type="entry name" value="RNase_H-like_EbsB-rel"/>
</dbReference>
<proteinExistence type="predicted"/>
<dbReference type="Proteomes" id="UP001630127">
    <property type="component" value="Unassembled WGS sequence"/>
</dbReference>
<dbReference type="AlphaFoldDB" id="A0ABD2YRW8"/>
<evidence type="ECO:0000259" key="1">
    <source>
        <dbReference type="Pfam" id="PF13456"/>
    </source>
</evidence>
<dbReference type="InterPro" id="IPR002156">
    <property type="entry name" value="RNaseH_domain"/>
</dbReference>
<comment type="caution">
    <text evidence="2">The sequence shown here is derived from an EMBL/GenBank/DDBJ whole genome shotgun (WGS) entry which is preliminary data.</text>
</comment>